<sequence>MASPGGMHMLFNQRICVVFGWLQVEVLEGQWRKANEVRTGTGGGVCDAALELKRKHEWNDDSPEWVREKLVAFGPILKECKYYFELEPIFASRHANTRLAVAHNIAPETEDEDDSRNPLEHSPNSNLAYQDVEDDSQRNPLEHSLNSNTAHDEDVHIESDDLMDKLGEMFDVDKHQTSRSPSVALTQTQFRGATTSSTPLKRTASKNSLQSTVDSSYPKRYKKGSASKIQDLVVSQKLSRGGRRSVSVDPNNHIKEEDIISRHEVKIDRICNMADNLANMFPQAPKPVLDENQEKQKAKIELETAEVMLKGEKKKLDLYDFDLNVKRDHHELDMEAKRAELEHQKTARHAQLISMLMKENNLTLHEAVSAAHSAAGIVHQEKM</sequence>
<gene>
    <name evidence="4" type="ORF">MELLADRAFT_90162</name>
</gene>
<evidence type="ECO:0000256" key="1">
    <source>
        <dbReference type="SAM" id="Coils"/>
    </source>
</evidence>
<evidence type="ECO:0000256" key="3">
    <source>
        <dbReference type="SAM" id="SignalP"/>
    </source>
</evidence>
<evidence type="ECO:0008006" key="6">
    <source>
        <dbReference type="Google" id="ProtNLM"/>
    </source>
</evidence>
<name>F4RVX1_MELLP</name>
<keyword evidence="3" id="KW-0732">Signal</keyword>
<feature type="region of interest" description="Disordered" evidence="2">
    <location>
        <begin position="106"/>
        <end position="155"/>
    </location>
</feature>
<dbReference type="KEGG" id="mlr:MELLADRAFT_90162"/>
<dbReference type="RefSeq" id="XP_007413227.1">
    <property type="nucleotide sequence ID" value="XM_007413165.1"/>
</dbReference>
<dbReference type="HOGENOM" id="CLU_043177_0_0_1"/>
<accession>F4RVX1</accession>
<dbReference type="GeneID" id="18935472"/>
<dbReference type="EMBL" id="GL883124">
    <property type="protein sequence ID" value="EGG03433.1"/>
    <property type="molecule type" value="Genomic_DNA"/>
</dbReference>
<organism evidence="5">
    <name type="scientific">Melampsora larici-populina (strain 98AG31 / pathotype 3-4-7)</name>
    <name type="common">Poplar leaf rust fungus</name>
    <dbReference type="NCBI Taxonomy" id="747676"/>
    <lineage>
        <taxon>Eukaryota</taxon>
        <taxon>Fungi</taxon>
        <taxon>Dikarya</taxon>
        <taxon>Basidiomycota</taxon>
        <taxon>Pucciniomycotina</taxon>
        <taxon>Pucciniomycetes</taxon>
        <taxon>Pucciniales</taxon>
        <taxon>Melampsoraceae</taxon>
        <taxon>Melampsora</taxon>
    </lineage>
</organism>
<dbReference type="AlphaFoldDB" id="F4RVX1"/>
<feature type="signal peptide" evidence="3">
    <location>
        <begin position="1"/>
        <end position="20"/>
    </location>
</feature>
<evidence type="ECO:0000313" key="5">
    <source>
        <dbReference type="Proteomes" id="UP000001072"/>
    </source>
</evidence>
<evidence type="ECO:0000313" key="4">
    <source>
        <dbReference type="EMBL" id="EGG03433.1"/>
    </source>
</evidence>
<feature type="region of interest" description="Disordered" evidence="2">
    <location>
        <begin position="190"/>
        <end position="221"/>
    </location>
</feature>
<protein>
    <recommendedName>
        <fullName evidence="6">No apical meristem-associated C-terminal domain-containing protein</fullName>
    </recommendedName>
</protein>
<reference evidence="5" key="1">
    <citation type="journal article" date="2011" name="Proc. Natl. Acad. Sci. U.S.A.">
        <title>Obligate biotrophy features unraveled by the genomic analysis of rust fungi.</title>
        <authorList>
            <person name="Duplessis S."/>
            <person name="Cuomo C.A."/>
            <person name="Lin Y.-C."/>
            <person name="Aerts A."/>
            <person name="Tisserant E."/>
            <person name="Veneault-Fourrey C."/>
            <person name="Joly D.L."/>
            <person name="Hacquard S."/>
            <person name="Amselem J."/>
            <person name="Cantarel B.L."/>
            <person name="Chiu R."/>
            <person name="Coutinho P.M."/>
            <person name="Feau N."/>
            <person name="Field M."/>
            <person name="Frey P."/>
            <person name="Gelhaye E."/>
            <person name="Goldberg J."/>
            <person name="Grabherr M.G."/>
            <person name="Kodira C.D."/>
            <person name="Kohler A."/>
            <person name="Kuees U."/>
            <person name="Lindquist E.A."/>
            <person name="Lucas S.M."/>
            <person name="Mago R."/>
            <person name="Mauceli E."/>
            <person name="Morin E."/>
            <person name="Murat C."/>
            <person name="Pangilinan J.L."/>
            <person name="Park R."/>
            <person name="Pearson M."/>
            <person name="Quesneville H."/>
            <person name="Rouhier N."/>
            <person name="Sakthikumar S."/>
            <person name="Salamov A.A."/>
            <person name="Schmutz J."/>
            <person name="Selles B."/>
            <person name="Shapiro H."/>
            <person name="Tanguay P."/>
            <person name="Tuskan G.A."/>
            <person name="Henrissat B."/>
            <person name="Van de Peer Y."/>
            <person name="Rouze P."/>
            <person name="Ellis J.G."/>
            <person name="Dodds P.N."/>
            <person name="Schein J.E."/>
            <person name="Zhong S."/>
            <person name="Hamelin R.C."/>
            <person name="Grigoriev I.V."/>
            <person name="Szabo L.J."/>
            <person name="Martin F."/>
        </authorList>
    </citation>
    <scope>NUCLEOTIDE SEQUENCE [LARGE SCALE GENOMIC DNA]</scope>
    <source>
        <strain evidence="5">98AG31 / pathotype 3-4-7</strain>
    </source>
</reference>
<dbReference type="VEuPathDB" id="FungiDB:MELLADRAFT_90162"/>
<evidence type="ECO:0000256" key="2">
    <source>
        <dbReference type="SAM" id="MobiDB-lite"/>
    </source>
</evidence>
<feature type="chain" id="PRO_5003321078" description="No apical meristem-associated C-terminal domain-containing protein" evidence="3">
    <location>
        <begin position="21"/>
        <end position="383"/>
    </location>
</feature>
<keyword evidence="5" id="KW-1185">Reference proteome</keyword>
<feature type="compositionally biased region" description="Polar residues" evidence="2">
    <location>
        <begin position="190"/>
        <end position="215"/>
    </location>
</feature>
<proteinExistence type="predicted"/>
<keyword evidence="1" id="KW-0175">Coiled coil</keyword>
<dbReference type="Proteomes" id="UP000001072">
    <property type="component" value="Unassembled WGS sequence"/>
</dbReference>
<dbReference type="InParanoid" id="F4RVX1"/>
<feature type="coiled-coil region" evidence="1">
    <location>
        <begin position="288"/>
        <end position="315"/>
    </location>
</feature>
<dbReference type="OrthoDB" id="10355894at2759"/>